<dbReference type="EMBL" id="CACVKT020002746">
    <property type="protein sequence ID" value="CAC5379715.1"/>
    <property type="molecule type" value="Genomic_DNA"/>
</dbReference>
<protein>
    <submittedName>
        <fullName evidence="2">Uncharacterized protein</fullName>
    </submittedName>
</protein>
<dbReference type="OrthoDB" id="6134869at2759"/>
<accession>A0A6J8B750</accession>
<name>A0A6J8B750_MYTCO</name>
<reference evidence="2 3" key="1">
    <citation type="submission" date="2020-06" db="EMBL/GenBank/DDBJ databases">
        <authorList>
            <person name="Li R."/>
            <person name="Bekaert M."/>
        </authorList>
    </citation>
    <scope>NUCLEOTIDE SEQUENCE [LARGE SCALE GENOMIC DNA]</scope>
    <source>
        <strain evidence="3">wild</strain>
    </source>
</reference>
<dbReference type="AlphaFoldDB" id="A0A6J8B750"/>
<evidence type="ECO:0000313" key="3">
    <source>
        <dbReference type="Proteomes" id="UP000507470"/>
    </source>
</evidence>
<organism evidence="2 3">
    <name type="scientific">Mytilus coruscus</name>
    <name type="common">Sea mussel</name>
    <dbReference type="NCBI Taxonomy" id="42192"/>
    <lineage>
        <taxon>Eukaryota</taxon>
        <taxon>Metazoa</taxon>
        <taxon>Spiralia</taxon>
        <taxon>Lophotrochozoa</taxon>
        <taxon>Mollusca</taxon>
        <taxon>Bivalvia</taxon>
        <taxon>Autobranchia</taxon>
        <taxon>Pteriomorphia</taxon>
        <taxon>Mytilida</taxon>
        <taxon>Mytiloidea</taxon>
        <taxon>Mytilidae</taxon>
        <taxon>Mytilinae</taxon>
        <taxon>Mytilus</taxon>
    </lineage>
</organism>
<feature type="region of interest" description="Disordered" evidence="1">
    <location>
        <begin position="1"/>
        <end position="21"/>
    </location>
</feature>
<gene>
    <name evidence="2" type="ORF">MCOR_15753</name>
</gene>
<feature type="compositionally biased region" description="Basic and acidic residues" evidence="1">
    <location>
        <begin position="1"/>
        <end position="20"/>
    </location>
</feature>
<keyword evidence="3" id="KW-1185">Reference proteome</keyword>
<proteinExistence type="predicted"/>
<evidence type="ECO:0000313" key="2">
    <source>
        <dbReference type="EMBL" id="CAC5379715.1"/>
    </source>
</evidence>
<evidence type="ECO:0000256" key="1">
    <source>
        <dbReference type="SAM" id="MobiDB-lite"/>
    </source>
</evidence>
<dbReference type="Proteomes" id="UP000507470">
    <property type="component" value="Unassembled WGS sequence"/>
</dbReference>
<sequence>MAYVFDGRKVAPEDSGDKNTLKGRMSQIKINKDMTSERNMMDFFLENEEDLEDSTPTPQRQQQCCNAPNIVQMDEHTERCQKCGSQSTKLRFEHHQPGEQKTTCNVPLKRKKEAELGAIQKALEAEKKRFDRIEKYMAKCLPMVGGKLEGDIDMQGHAIHNLPEGTRADEPVTKGWYAKNWQDLVVSMQGKINALEGKEFFLENQRDLDRESQKSPQSPPLECEHQWERVLIYGTDPAYICGRCGAERYARCIDDQDFEGRNFTFPSRRKHRRPSGPPCCIKTVRGHQCTYPSILGSDKCRRHLRLFPKTCHRCRAPIARDKALHRIRDETIAIPKFVILWSGVKVRMVGEYDNKSLERMEPFCSSKCMESA</sequence>